<keyword evidence="8" id="KW-1185">Reference proteome</keyword>
<dbReference type="Gene3D" id="3.50.50.60">
    <property type="entry name" value="FAD/NAD(P)-binding domain"/>
    <property type="match status" value="2"/>
</dbReference>
<dbReference type="SUPFAM" id="SSF51905">
    <property type="entry name" value="FAD/NAD(P)-binding domain"/>
    <property type="match status" value="1"/>
</dbReference>
<dbReference type="GO" id="GO:0050660">
    <property type="term" value="F:flavin adenine dinucleotide binding"/>
    <property type="evidence" value="ECO:0007669"/>
    <property type="project" value="InterPro"/>
</dbReference>
<evidence type="ECO:0000256" key="2">
    <source>
        <dbReference type="ARBA" id="ARBA00022630"/>
    </source>
</evidence>
<evidence type="ECO:0000256" key="1">
    <source>
        <dbReference type="ARBA" id="ARBA00009183"/>
    </source>
</evidence>
<dbReference type="Proteomes" id="UP001283361">
    <property type="component" value="Unassembled WGS sequence"/>
</dbReference>
<proteinExistence type="inferred from homology"/>
<dbReference type="EMBL" id="JAWDGP010007169">
    <property type="protein sequence ID" value="KAK3728887.1"/>
    <property type="molecule type" value="Genomic_DNA"/>
</dbReference>
<keyword evidence="6" id="KW-0472">Membrane</keyword>
<accession>A0AAE1CQJ4</accession>
<comment type="similarity">
    <text evidence="1">Belongs to the FMO family.</text>
</comment>
<organism evidence="7 8">
    <name type="scientific">Elysia crispata</name>
    <name type="common">lettuce slug</name>
    <dbReference type="NCBI Taxonomy" id="231223"/>
    <lineage>
        <taxon>Eukaryota</taxon>
        <taxon>Metazoa</taxon>
        <taxon>Spiralia</taxon>
        <taxon>Lophotrochozoa</taxon>
        <taxon>Mollusca</taxon>
        <taxon>Gastropoda</taxon>
        <taxon>Heterobranchia</taxon>
        <taxon>Euthyneura</taxon>
        <taxon>Panpulmonata</taxon>
        <taxon>Sacoglossa</taxon>
        <taxon>Placobranchoidea</taxon>
        <taxon>Plakobranchidae</taxon>
        <taxon>Elysia</taxon>
    </lineage>
</organism>
<dbReference type="GO" id="GO:0004499">
    <property type="term" value="F:N,N-dimethylaniline monooxygenase activity"/>
    <property type="evidence" value="ECO:0007669"/>
    <property type="project" value="InterPro"/>
</dbReference>
<protein>
    <recommendedName>
        <fullName evidence="9">Flavin-containing monooxygenase</fullName>
    </recommendedName>
</protein>
<evidence type="ECO:0000256" key="4">
    <source>
        <dbReference type="ARBA" id="ARBA00022857"/>
    </source>
</evidence>
<comment type="caution">
    <text evidence="7">The sequence shown here is derived from an EMBL/GenBank/DDBJ whole genome shotgun (WGS) entry which is preliminary data.</text>
</comment>
<dbReference type="Pfam" id="PF00743">
    <property type="entry name" value="FMO-like"/>
    <property type="match status" value="1"/>
</dbReference>
<evidence type="ECO:0000256" key="6">
    <source>
        <dbReference type="SAM" id="Phobius"/>
    </source>
</evidence>
<dbReference type="AlphaFoldDB" id="A0AAE1CQJ4"/>
<gene>
    <name evidence="7" type="ORF">RRG08_053498</name>
</gene>
<evidence type="ECO:0000256" key="5">
    <source>
        <dbReference type="ARBA" id="ARBA00023002"/>
    </source>
</evidence>
<keyword evidence="6" id="KW-1133">Transmembrane helix</keyword>
<dbReference type="InterPro" id="IPR000960">
    <property type="entry name" value="Flavin_mOase"/>
</dbReference>
<reference evidence="7" key="1">
    <citation type="journal article" date="2023" name="G3 (Bethesda)">
        <title>A reference genome for the long-term kleptoplast-retaining sea slug Elysia crispata morphotype clarki.</title>
        <authorList>
            <person name="Eastman K.E."/>
            <person name="Pendleton A.L."/>
            <person name="Shaikh M.A."/>
            <person name="Suttiyut T."/>
            <person name="Ogas R."/>
            <person name="Tomko P."/>
            <person name="Gavelis G."/>
            <person name="Widhalm J.R."/>
            <person name="Wisecaver J.H."/>
        </authorList>
    </citation>
    <scope>NUCLEOTIDE SEQUENCE</scope>
    <source>
        <strain evidence="7">ECLA1</strain>
    </source>
</reference>
<dbReference type="InterPro" id="IPR036188">
    <property type="entry name" value="FAD/NAD-bd_sf"/>
</dbReference>
<evidence type="ECO:0008006" key="9">
    <source>
        <dbReference type="Google" id="ProtNLM"/>
    </source>
</evidence>
<dbReference type="InterPro" id="IPR020946">
    <property type="entry name" value="Flavin_mOase-like"/>
</dbReference>
<keyword evidence="5" id="KW-0560">Oxidoreductase</keyword>
<name>A0AAE1CQJ4_9GAST</name>
<feature type="transmembrane region" description="Helical" evidence="6">
    <location>
        <begin position="377"/>
        <end position="403"/>
    </location>
</feature>
<keyword evidence="6" id="KW-0812">Transmembrane</keyword>
<evidence type="ECO:0000313" key="8">
    <source>
        <dbReference type="Proteomes" id="UP001283361"/>
    </source>
</evidence>
<evidence type="ECO:0000256" key="3">
    <source>
        <dbReference type="ARBA" id="ARBA00022827"/>
    </source>
</evidence>
<dbReference type="GO" id="GO:0050661">
    <property type="term" value="F:NADP binding"/>
    <property type="evidence" value="ECO:0007669"/>
    <property type="project" value="InterPro"/>
</dbReference>
<keyword evidence="2" id="KW-0285">Flavoprotein</keyword>
<dbReference type="PIRSF" id="PIRSF000332">
    <property type="entry name" value="FMO"/>
    <property type="match status" value="1"/>
</dbReference>
<keyword evidence="4" id="KW-0521">NADP</keyword>
<evidence type="ECO:0000313" key="7">
    <source>
        <dbReference type="EMBL" id="KAK3728887.1"/>
    </source>
</evidence>
<feature type="non-terminal residue" evidence="7">
    <location>
        <position position="404"/>
    </location>
</feature>
<dbReference type="InterPro" id="IPR050346">
    <property type="entry name" value="FMO-like"/>
</dbReference>
<sequence>EKWRVTGRQFNPGSQGDGQEVTFVSQFVAISTGHHAKPTWPNIKGEESFTGEIVHSVNFKHAVYNDCVEKRVLVVGIGNSAVDVAVNCVDSGRCKPVNLSTRSGAWIFPNYFFGFPTDLYANRVVLNGPLFILNTIMEFLIRLISGSPWRWGLNPKMKALQTQPTVSPTLVHHIQRGNIKILPNITHIEGNLVHFVNGCSVEADRIIYCTGYSIDLPFLSQAVKDQIMVDGSNQIKLYKNVFSSSIGPSLAFIGFAQPASGGLLGMSEIQGRWFSKLCKGAVKLPSKQEMDENMAAEIKASQERWYHSARHTIQKDPIVYNDDIAAMIGAKPDFLSHPTLAFRLLLGSGGAAQWRLDGPNKWSGAAEQIRKTPIPDLWVYTGYAAIALILWLAYKVICCFCCLF</sequence>
<dbReference type="PANTHER" id="PTHR23023">
    <property type="entry name" value="DIMETHYLANILINE MONOOXYGENASE"/>
    <property type="match status" value="1"/>
</dbReference>
<keyword evidence="3" id="KW-0274">FAD</keyword>